<dbReference type="InterPro" id="IPR025841">
    <property type="entry name" value="CP_ATPgrasp_2"/>
</dbReference>
<protein>
    <submittedName>
        <fullName evidence="2">Circularly permuted type 2 ATP-grasp protein</fullName>
    </submittedName>
</protein>
<dbReference type="SUPFAM" id="SSF56059">
    <property type="entry name" value="Glutathione synthetase ATP-binding domain-like"/>
    <property type="match status" value="1"/>
</dbReference>
<evidence type="ECO:0000313" key="2">
    <source>
        <dbReference type="EMBL" id="MBN9670927.1"/>
    </source>
</evidence>
<dbReference type="Gene3D" id="3.30.1490.270">
    <property type="match status" value="1"/>
</dbReference>
<proteinExistence type="predicted"/>
<reference evidence="2" key="1">
    <citation type="submission" date="2020-12" db="EMBL/GenBank/DDBJ databases">
        <title>Oil enriched cultivation method for isolating marine PHA-producing bacteria.</title>
        <authorList>
            <person name="Zheng W."/>
            <person name="Yu S."/>
            <person name="Huang Y."/>
        </authorList>
    </citation>
    <scope>NUCLEOTIDE SEQUENCE</scope>
    <source>
        <strain evidence="2">SY-2-12</strain>
    </source>
</reference>
<accession>A0A939EE83</accession>
<dbReference type="Pfam" id="PF14403">
    <property type="entry name" value="CP_ATPgrasp_2"/>
    <property type="match status" value="1"/>
</dbReference>
<organism evidence="2 3">
    <name type="scientific">Roseibium aggregatum</name>
    <dbReference type="NCBI Taxonomy" id="187304"/>
    <lineage>
        <taxon>Bacteria</taxon>
        <taxon>Pseudomonadati</taxon>
        <taxon>Pseudomonadota</taxon>
        <taxon>Alphaproteobacteria</taxon>
        <taxon>Hyphomicrobiales</taxon>
        <taxon>Stappiaceae</taxon>
        <taxon>Roseibium</taxon>
    </lineage>
</organism>
<dbReference type="RefSeq" id="WP_207140490.1">
    <property type="nucleotide sequence ID" value="NZ_JAEKJZ010000001.1"/>
</dbReference>
<feature type="domain" description="Circularly permuted ATP-grasp type 2" evidence="1">
    <location>
        <begin position="74"/>
        <end position="450"/>
    </location>
</feature>
<dbReference type="PIRSF" id="PIRSF005522">
    <property type="entry name" value="UCP005522"/>
    <property type="match status" value="1"/>
</dbReference>
<dbReference type="Gene3D" id="3.40.50.11290">
    <property type="match status" value="1"/>
</dbReference>
<evidence type="ECO:0000313" key="3">
    <source>
        <dbReference type="Proteomes" id="UP000664096"/>
    </source>
</evidence>
<sequence>MPDDRNFFNEMLDENGGPRPPYARLAQWLEDKPANFLTKKSRDAEMIFRRLGITFAVYGAEEATERLIPFDPIPRIISAAEWRRLSIGIDQRVRALNAFLHDIYHRQEILRAGVIPEALILQNEAFLPEMVGFTPARKVYAHIIGTDLVRVGEDEFYVLEDNTRTPSGVSYMLENRETMMRLFPELFQTNRVATVEQYPELLRRTLESVAPDGGKSDQTVAVLTPGIYNSAYFEHAFLADSMGVDLVEGRDLFVDAGKVYMRTTREPKQVDVIYRRIDDAFLDPLTFNPDSMLGVPGLFDAYRAGNVTICNAPGTGIADDKAIYAYVPDIIEFYTGQKPLLNNVPTWNCSRKEDLAYVLDNLDDIVVKEVHGSGGYGMLIGPTASKREIAEFRKVLQHNPSNYIAQPTLALSACPTHVASGVAPRHVDLRPFVLIGDQVRITPGGLTRVALKKGSLVVNSSQGGGTKDTWVLED</sequence>
<evidence type="ECO:0000259" key="1">
    <source>
        <dbReference type="Pfam" id="PF14403"/>
    </source>
</evidence>
<comment type="caution">
    <text evidence="2">The sequence shown here is derived from an EMBL/GenBank/DDBJ whole genome shotgun (WGS) entry which is preliminary data.</text>
</comment>
<name>A0A939EE83_9HYPH</name>
<dbReference type="InterPro" id="IPR051680">
    <property type="entry name" value="ATP-dep_Glu-Cys_Ligase-2"/>
</dbReference>
<dbReference type="Proteomes" id="UP000664096">
    <property type="component" value="Unassembled WGS sequence"/>
</dbReference>
<gene>
    <name evidence="2" type="ORF">JF539_11325</name>
</gene>
<dbReference type="AlphaFoldDB" id="A0A939EE83"/>
<dbReference type="EMBL" id="JAEKJZ010000001">
    <property type="protein sequence ID" value="MBN9670927.1"/>
    <property type="molecule type" value="Genomic_DNA"/>
</dbReference>
<dbReference type="PANTHER" id="PTHR34595:SF7">
    <property type="entry name" value="SLL1039 PROTEIN"/>
    <property type="match status" value="1"/>
</dbReference>
<dbReference type="PANTHER" id="PTHR34595">
    <property type="entry name" value="BLR5612 PROTEIN"/>
    <property type="match status" value="1"/>
</dbReference>
<dbReference type="InterPro" id="IPR016450">
    <property type="entry name" value="UCP005522"/>
</dbReference>